<organism evidence="2 3">
    <name type="scientific">Monosiga brevicollis</name>
    <name type="common">Choanoflagellate</name>
    <dbReference type="NCBI Taxonomy" id="81824"/>
    <lineage>
        <taxon>Eukaryota</taxon>
        <taxon>Choanoflagellata</taxon>
        <taxon>Craspedida</taxon>
        <taxon>Salpingoecidae</taxon>
        <taxon>Monosiga</taxon>
    </lineage>
</organism>
<dbReference type="GeneID" id="5890075"/>
<keyword evidence="3" id="KW-1185">Reference proteome</keyword>
<dbReference type="InParanoid" id="A9UXB1"/>
<dbReference type="Proteomes" id="UP000001357">
    <property type="component" value="Unassembled WGS sequence"/>
</dbReference>
<feature type="compositionally biased region" description="Basic residues" evidence="1">
    <location>
        <begin position="171"/>
        <end position="182"/>
    </location>
</feature>
<dbReference type="KEGG" id="mbr:MONBRDRAFT_7543"/>
<evidence type="ECO:0000313" key="3">
    <source>
        <dbReference type="Proteomes" id="UP000001357"/>
    </source>
</evidence>
<protein>
    <submittedName>
        <fullName evidence="2">Uncharacterized protein</fullName>
    </submittedName>
</protein>
<proteinExistence type="predicted"/>
<feature type="compositionally biased region" description="Polar residues" evidence="1">
    <location>
        <begin position="138"/>
        <end position="161"/>
    </location>
</feature>
<evidence type="ECO:0000313" key="2">
    <source>
        <dbReference type="EMBL" id="EDQ90187.1"/>
    </source>
</evidence>
<gene>
    <name evidence="2" type="ORF">MONBRDRAFT_7543</name>
</gene>
<dbReference type="EMBL" id="CH991548">
    <property type="protein sequence ID" value="EDQ90187.1"/>
    <property type="molecule type" value="Genomic_DNA"/>
</dbReference>
<accession>A9UXB1</accession>
<reference evidence="2 3" key="1">
    <citation type="journal article" date="2008" name="Nature">
        <title>The genome of the choanoflagellate Monosiga brevicollis and the origin of metazoans.</title>
        <authorList>
            <consortium name="JGI Sequencing"/>
            <person name="King N."/>
            <person name="Westbrook M.J."/>
            <person name="Young S.L."/>
            <person name="Kuo A."/>
            <person name="Abedin M."/>
            <person name="Chapman J."/>
            <person name="Fairclough S."/>
            <person name="Hellsten U."/>
            <person name="Isogai Y."/>
            <person name="Letunic I."/>
            <person name="Marr M."/>
            <person name="Pincus D."/>
            <person name="Putnam N."/>
            <person name="Rokas A."/>
            <person name="Wright K.J."/>
            <person name="Zuzow R."/>
            <person name="Dirks W."/>
            <person name="Good M."/>
            <person name="Goodstein D."/>
            <person name="Lemons D."/>
            <person name="Li W."/>
            <person name="Lyons J.B."/>
            <person name="Morris A."/>
            <person name="Nichols S."/>
            <person name="Richter D.J."/>
            <person name="Salamov A."/>
            <person name="Bork P."/>
            <person name="Lim W.A."/>
            <person name="Manning G."/>
            <person name="Miller W.T."/>
            <person name="McGinnis W."/>
            <person name="Shapiro H."/>
            <person name="Tjian R."/>
            <person name="Grigoriev I.V."/>
            <person name="Rokhsar D."/>
        </authorList>
    </citation>
    <scope>NUCLEOTIDE SEQUENCE [LARGE SCALE GENOMIC DNA]</scope>
    <source>
        <strain evidence="3">MX1 / ATCC 50154</strain>
    </source>
</reference>
<dbReference type="AlphaFoldDB" id="A9UXB1"/>
<feature type="region of interest" description="Disordered" evidence="1">
    <location>
        <begin position="134"/>
        <end position="207"/>
    </location>
</feature>
<dbReference type="RefSeq" id="XP_001744954.1">
    <property type="nucleotide sequence ID" value="XM_001744902.1"/>
</dbReference>
<sequence>MAGRVSHGEAQEMFALRVAAAYGRAAPNLARNVLCNVLELPTVGAGAGNSLSEKAAHSQRGGQARGWQRQTCLSCGAMACVNPTLSIVRVRRNKRGQPHLTCRVCGALWHSYDRHTMQGLRRTNAANAAKALQAAASHPSTTRTVAPSKTTPSAQAGSSVTAPGKKDKPGKANKARKQRAKLNKALQQAAGQSKGGGALHDFLANLS</sequence>
<dbReference type="SUPFAM" id="SSF144020">
    <property type="entry name" value="FdhE-like"/>
    <property type="match status" value="1"/>
</dbReference>
<name>A9UXB1_MONBE</name>
<evidence type="ECO:0000256" key="1">
    <source>
        <dbReference type="SAM" id="MobiDB-lite"/>
    </source>
</evidence>
<dbReference type="InterPro" id="IPR024064">
    <property type="entry name" value="FdhE-like_sf"/>
</dbReference>